<feature type="region of interest" description="Disordered" evidence="1">
    <location>
        <begin position="492"/>
        <end position="541"/>
    </location>
</feature>
<dbReference type="Proteomes" id="UP001516023">
    <property type="component" value="Unassembled WGS sequence"/>
</dbReference>
<evidence type="ECO:0000313" key="4">
    <source>
        <dbReference type="Proteomes" id="UP001516023"/>
    </source>
</evidence>
<feature type="compositionally biased region" description="Acidic residues" evidence="1">
    <location>
        <begin position="820"/>
        <end position="831"/>
    </location>
</feature>
<feature type="compositionally biased region" description="Low complexity" evidence="1">
    <location>
        <begin position="769"/>
        <end position="780"/>
    </location>
</feature>
<feature type="region of interest" description="Disordered" evidence="1">
    <location>
        <begin position="643"/>
        <end position="668"/>
    </location>
</feature>
<dbReference type="PROSITE" id="PS51072">
    <property type="entry name" value="MHD"/>
    <property type="match status" value="1"/>
</dbReference>
<feature type="region of interest" description="Disordered" evidence="1">
    <location>
        <begin position="207"/>
        <end position="265"/>
    </location>
</feature>
<dbReference type="Pfam" id="PF00928">
    <property type="entry name" value="Adap_comp_sub"/>
    <property type="match status" value="1"/>
</dbReference>
<name>A0ABD3P187_9STRA</name>
<protein>
    <recommendedName>
        <fullName evidence="2">MHD domain-containing protein</fullName>
    </recommendedName>
</protein>
<dbReference type="EMBL" id="JABMIG020000326">
    <property type="protein sequence ID" value="KAL3781131.1"/>
    <property type="molecule type" value="Genomic_DNA"/>
</dbReference>
<feature type="region of interest" description="Disordered" evidence="1">
    <location>
        <begin position="589"/>
        <end position="609"/>
    </location>
</feature>
<sequence length="1105" mass="121840">MMQLLDRLPLPTAQFASLSVLVQLHHEDCSIDPNSSSADVNDKENEHPKLHQCHSLTSDKPKFVPLYQANTKVYYTSNGQTSQATVVSVHYDDLLEPYYTISVEGRERQTDNRHLSLAPAGDDRQTDGEGLEKVHAPNEADISAGPSKSTTKRRTLSHSVLRHEMTILSPFTMLAEHMTQSALESLYGKIMMERGMRDDFCGIGQSRNYDDPEMDKEEKMSEAMAPKAAAATTTTTTTKEKSPNEDDATSSKRRGVHFHHDTKAGKEASYTVTLEEWDGQQGPNANNSVGVLPMKVYRPPAHHINCSLGFMLYYVQIDVEDISEENQQTKMFQRVLSVLLPDSPLSSLSSTAGTEKQPGVILLTVAVTGPAYDLYGSCSMMANLRMRLQEAMFTLAAVDTTPKTEEIVMPDSQSRKQEEEGAKSKKGKSTKLVLSKATKNEAPPQSYTPRKTIIVYDSAYFQRLYMALLATLMDDEDGFLRDPDYIVAPTHANEESLSTPQSLSNATSNRLTISRPKNTRFTFSRKGGNKSQSQYESGDDIAGGIVPLESEVDPKVSRGASNSADIVRRTALQMEILSLAEDDMPLPTYQHAGDGTDRKKPLQSKSPKVGGLGIAAITSGRFGRKETQFDLSGFEYRPALAGGSVSGTASTSIMGTSSDDGSTATGDETATLSSKYTMLSSQSSVPTLSKSKKDSASTSSRFKFFQKRKVSKAASAAKLTPSAASHKPPLFPQERHLPVPQQVFDPFGYDDDEIIDEEQEDNRTDSSEADSAASRSNNNEILTSPVPQVVGTVSRSFSEDDSDGAQSLPSSAPPTPMEDREVDTEYEPEYEEENVLPVRHFDVDLALNEDLTCEYKKSKLSSITVDGTVQVRIKSNEEKPSPIEDEQIPTPFFLIFQDHSGHIKSVQENKKFVEHVDVEGAEREYTYSITVPREEEYFPVVRYKCSSSLRPVPIRVQSRVRTQGKSCRVALQISSNPQNPSDLIHLTIIMGVPKGIVRGDSLQCNPPGGTYNEAKSVVLWCVSELGGGEKFQLQAMFELEEKWLSPENEAELESKLEFPVLARCQCSGGQLSDIALEVADMSDLYPAVISKNVVRRFRVSHKEKG</sequence>
<evidence type="ECO:0000259" key="2">
    <source>
        <dbReference type="PROSITE" id="PS51072"/>
    </source>
</evidence>
<feature type="compositionally biased region" description="Low complexity" evidence="1">
    <location>
        <begin position="222"/>
        <end position="237"/>
    </location>
</feature>
<comment type="caution">
    <text evidence="3">The sequence shown here is derived from an EMBL/GenBank/DDBJ whole genome shotgun (WGS) entry which is preliminary data.</text>
</comment>
<feature type="region of interest" description="Disordered" evidence="1">
    <location>
        <begin position="758"/>
        <end position="831"/>
    </location>
</feature>
<evidence type="ECO:0000256" key="1">
    <source>
        <dbReference type="SAM" id="MobiDB-lite"/>
    </source>
</evidence>
<feature type="compositionally biased region" description="Polar residues" evidence="1">
    <location>
        <begin position="781"/>
        <end position="796"/>
    </location>
</feature>
<evidence type="ECO:0000313" key="3">
    <source>
        <dbReference type="EMBL" id="KAL3781131.1"/>
    </source>
</evidence>
<dbReference type="InterPro" id="IPR028565">
    <property type="entry name" value="MHD"/>
</dbReference>
<feature type="compositionally biased region" description="Basic and acidic residues" evidence="1">
    <location>
        <begin position="121"/>
        <end position="138"/>
    </location>
</feature>
<feature type="compositionally biased region" description="Basic and acidic residues" evidence="1">
    <location>
        <begin position="105"/>
        <end position="114"/>
    </location>
</feature>
<dbReference type="Gene3D" id="2.60.40.1170">
    <property type="entry name" value="Mu homology domain, subdomain B"/>
    <property type="match status" value="1"/>
</dbReference>
<feature type="region of interest" description="Disordered" evidence="1">
    <location>
        <begin position="105"/>
        <end position="158"/>
    </location>
</feature>
<accession>A0ABD3P187</accession>
<gene>
    <name evidence="3" type="ORF">HJC23_001438</name>
</gene>
<feature type="compositionally biased region" description="Low complexity" evidence="1">
    <location>
        <begin position="715"/>
        <end position="725"/>
    </location>
</feature>
<feature type="region of interest" description="Disordered" evidence="1">
    <location>
        <begin position="715"/>
        <end position="736"/>
    </location>
</feature>
<keyword evidence="4" id="KW-1185">Reference proteome</keyword>
<organism evidence="3 4">
    <name type="scientific">Cyclotella cryptica</name>
    <dbReference type="NCBI Taxonomy" id="29204"/>
    <lineage>
        <taxon>Eukaryota</taxon>
        <taxon>Sar</taxon>
        <taxon>Stramenopiles</taxon>
        <taxon>Ochrophyta</taxon>
        <taxon>Bacillariophyta</taxon>
        <taxon>Coscinodiscophyceae</taxon>
        <taxon>Thalassiosirophycidae</taxon>
        <taxon>Stephanodiscales</taxon>
        <taxon>Stephanodiscaceae</taxon>
        <taxon>Cyclotella</taxon>
    </lineage>
</organism>
<feature type="domain" description="MHD" evidence="2">
    <location>
        <begin position="840"/>
        <end position="1105"/>
    </location>
</feature>
<reference evidence="3 4" key="1">
    <citation type="journal article" date="2020" name="G3 (Bethesda)">
        <title>Improved Reference Genome for Cyclotella cryptica CCMP332, a Model for Cell Wall Morphogenesis, Salinity Adaptation, and Lipid Production in Diatoms (Bacillariophyta).</title>
        <authorList>
            <person name="Roberts W.R."/>
            <person name="Downey K.M."/>
            <person name="Ruck E.C."/>
            <person name="Traller J.C."/>
            <person name="Alverson A.J."/>
        </authorList>
    </citation>
    <scope>NUCLEOTIDE SEQUENCE [LARGE SCALE GENOMIC DNA]</scope>
    <source>
        <strain evidence="3 4">CCMP332</strain>
    </source>
</reference>
<dbReference type="CDD" id="cd09257">
    <property type="entry name" value="AP_muniscins_like_MHD"/>
    <property type="match status" value="1"/>
</dbReference>
<feature type="compositionally biased region" description="Basic and acidic residues" evidence="1">
    <location>
        <begin position="413"/>
        <end position="423"/>
    </location>
</feature>
<proteinExistence type="predicted"/>
<feature type="region of interest" description="Disordered" evidence="1">
    <location>
        <begin position="404"/>
        <end position="445"/>
    </location>
</feature>
<feature type="compositionally biased region" description="Low complexity" evidence="1">
    <location>
        <begin position="643"/>
        <end position="652"/>
    </location>
</feature>
<dbReference type="InterPro" id="IPR036168">
    <property type="entry name" value="AP2_Mu_C_sf"/>
</dbReference>
<feature type="compositionally biased region" description="Polar residues" evidence="1">
    <location>
        <begin position="495"/>
        <end position="522"/>
    </location>
</feature>
<feature type="compositionally biased region" description="Polar residues" evidence="1">
    <location>
        <begin position="653"/>
        <end position="668"/>
    </location>
</feature>
<dbReference type="AlphaFoldDB" id="A0ABD3P187"/>
<dbReference type="SUPFAM" id="SSF49447">
    <property type="entry name" value="Second domain of Mu2 adaptin subunit (ap50) of ap2 adaptor"/>
    <property type="match status" value="1"/>
</dbReference>